<keyword evidence="2" id="KW-0732">Signal</keyword>
<dbReference type="Pfam" id="PF04966">
    <property type="entry name" value="OprB"/>
    <property type="match status" value="1"/>
</dbReference>
<dbReference type="InterPro" id="IPR007049">
    <property type="entry name" value="Carb-sel_porin_OprB"/>
</dbReference>
<dbReference type="AlphaFoldDB" id="A0A951U7W5"/>
<reference evidence="6" key="1">
    <citation type="submission" date="2021-05" db="EMBL/GenBank/DDBJ databases">
        <authorList>
            <person name="Pietrasiak N."/>
            <person name="Ward R."/>
            <person name="Stajich J.E."/>
            <person name="Kurbessoian T."/>
        </authorList>
    </citation>
    <scope>NUCLEOTIDE SEQUENCE</scope>
    <source>
        <strain evidence="6">CPER-KK1</strain>
    </source>
</reference>
<feature type="compositionally biased region" description="Polar residues" evidence="4">
    <location>
        <begin position="107"/>
        <end position="126"/>
    </location>
</feature>
<comment type="similarity">
    <text evidence="1 2">Belongs to the OprB family.</text>
</comment>
<proteinExistence type="inferred from homology"/>
<evidence type="ECO:0000313" key="6">
    <source>
        <dbReference type="EMBL" id="MBW4543269.1"/>
    </source>
</evidence>
<dbReference type="NCBIfam" id="NF033921">
    <property type="entry name" value="por_somb"/>
    <property type="match status" value="1"/>
</dbReference>
<feature type="region of interest" description="Disordered" evidence="4">
    <location>
        <begin position="91"/>
        <end position="126"/>
    </location>
</feature>
<comment type="caution">
    <text evidence="6">The sequence shown here is derived from an EMBL/GenBank/DDBJ whole genome shotgun (WGS) entry which is preliminary data.</text>
</comment>
<dbReference type="Gene3D" id="2.40.160.180">
    <property type="entry name" value="Carbohydrate-selective porin OprB"/>
    <property type="match status" value="1"/>
</dbReference>
<gene>
    <name evidence="6" type="ORF">KME25_02295</name>
</gene>
<reference evidence="6" key="2">
    <citation type="journal article" date="2022" name="Microbiol. Resour. Announc.">
        <title>Metagenome Sequencing to Explore Phylogenomics of Terrestrial Cyanobacteria.</title>
        <authorList>
            <person name="Ward R.D."/>
            <person name="Stajich J.E."/>
            <person name="Johansen J.R."/>
            <person name="Huntemann M."/>
            <person name="Clum A."/>
            <person name="Foster B."/>
            <person name="Foster B."/>
            <person name="Roux S."/>
            <person name="Palaniappan K."/>
            <person name="Varghese N."/>
            <person name="Mukherjee S."/>
            <person name="Reddy T.B.K."/>
            <person name="Daum C."/>
            <person name="Copeland A."/>
            <person name="Chen I.A."/>
            <person name="Ivanova N.N."/>
            <person name="Kyrpides N.C."/>
            <person name="Shapiro N."/>
            <person name="Eloe-Fadrosh E.A."/>
            <person name="Pietrasiak N."/>
        </authorList>
    </citation>
    <scope>NUCLEOTIDE SEQUENCE</scope>
    <source>
        <strain evidence="6">CPER-KK1</strain>
    </source>
</reference>
<dbReference type="InterPro" id="IPR051465">
    <property type="entry name" value="Cell_Envelope_Struct_Comp"/>
</dbReference>
<evidence type="ECO:0000259" key="5">
    <source>
        <dbReference type="PROSITE" id="PS51272"/>
    </source>
</evidence>
<dbReference type="PROSITE" id="PS51257">
    <property type="entry name" value="PROKAR_LIPOPROTEIN"/>
    <property type="match status" value="1"/>
</dbReference>
<accession>A0A951U7W5</accession>
<dbReference type="InterPro" id="IPR038673">
    <property type="entry name" value="OprB_sf"/>
</dbReference>
<dbReference type="InterPro" id="IPR001119">
    <property type="entry name" value="SLH_dom"/>
</dbReference>
<evidence type="ECO:0000256" key="1">
    <source>
        <dbReference type="ARBA" id="ARBA00008769"/>
    </source>
</evidence>
<evidence type="ECO:0000256" key="3">
    <source>
        <dbReference type="SAM" id="Coils"/>
    </source>
</evidence>
<feature type="coiled-coil region" evidence="3">
    <location>
        <begin position="284"/>
        <end position="318"/>
    </location>
</feature>
<dbReference type="GO" id="GO:0008643">
    <property type="term" value="P:carbohydrate transport"/>
    <property type="evidence" value="ECO:0007669"/>
    <property type="project" value="InterPro"/>
</dbReference>
<dbReference type="PANTHER" id="PTHR43308:SF1">
    <property type="entry name" value="OUTER MEMBRANE PROTEIN ALPHA"/>
    <property type="match status" value="1"/>
</dbReference>
<dbReference type="PROSITE" id="PS51272">
    <property type="entry name" value="SLH"/>
    <property type="match status" value="1"/>
</dbReference>
<keyword evidence="3" id="KW-0175">Coiled coil</keyword>
<evidence type="ECO:0000313" key="7">
    <source>
        <dbReference type="Proteomes" id="UP000753908"/>
    </source>
</evidence>
<dbReference type="Proteomes" id="UP000753908">
    <property type="component" value="Unassembled WGS sequence"/>
</dbReference>
<name>A0A951U7W5_9CYAN</name>
<feature type="domain" description="SLH" evidence="5">
    <location>
        <begin position="210"/>
        <end position="274"/>
    </location>
</feature>
<dbReference type="GO" id="GO:0015288">
    <property type="term" value="F:porin activity"/>
    <property type="evidence" value="ECO:0007669"/>
    <property type="project" value="InterPro"/>
</dbReference>
<feature type="signal peptide" evidence="2">
    <location>
        <begin position="1"/>
        <end position="32"/>
    </location>
</feature>
<dbReference type="GO" id="GO:0016020">
    <property type="term" value="C:membrane"/>
    <property type="evidence" value="ECO:0007669"/>
    <property type="project" value="InterPro"/>
</dbReference>
<dbReference type="Pfam" id="PF00395">
    <property type="entry name" value="SLH"/>
    <property type="match status" value="1"/>
</dbReference>
<dbReference type="EMBL" id="JAHHIF010000002">
    <property type="protein sequence ID" value="MBW4543269.1"/>
    <property type="molecule type" value="Genomic_DNA"/>
</dbReference>
<organism evidence="6 7">
    <name type="scientific">Symplocastrum torsivum CPER-KK1</name>
    <dbReference type="NCBI Taxonomy" id="450513"/>
    <lineage>
        <taxon>Bacteria</taxon>
        <taxon>Bacillati</taxon>
        <taxon>Cyanobacteriota</taxon>
        <taxon>Cyanophyceae</taxon>
        <taxon>Oscillatoriophycideae</taxon>
        <taxon>Oscillatoriales</taxon>
        <taxon>Microcoleaceae</taxon>
        <taxon>Symplocastrum</taxon>
    </lineage>
</organism>
<dbReference type="PANTHER" id="PTHR43308">
    <property type="entry name" value="OUTER MEMBRANE PROTEIN ALPHA-RELATED"/>
    <property type="match status" value="1"/>
</dbReference>
<dbReference type="InterPro" id="IPR047684">
    <property type="entry name" value="Por_som-like"/>
</dbReference>
<evidence type="ECO:0000256" key="4">
    <source>
        <dbReference type="SAM" id="MobiDB-lite"/>
    </source>
</evidence>
<protein>
    <submittedName>
        <fullName evidence="6">Iron uptake porin</fullName>
    </submittedName>
</protein>
<evidence type="ECO:0000256" key="2">
    <source>
        <dbReference type="RuleBase" id="RU363072"/>
    </source>
</evidence>
<sequence>MKSCPDYQKAASSALVFATLSCFAATISTAQAAPEISATAVTSAEASTQEFPASTGLSIAEEAEVASATNQPTVAELTNPVTELELAPNLVSEEKRSQSEQEGQGEILNSPSPVSPQQAATDNTPVQATETATGELALAAPTGSPALPKILLPESEAASDSTEAVKTNVKDLAQALPTEGDTSEPIAPAEGQLDSLDPMQADDPMGQVTNVTQLSDVSPGEWAYEALRNLVERYGCIAGYPDGTFRGSRALTRYEFAAGLNSCLQQVERLIAASSEGFVVREDLETLQRLVREFETELANLGTRVDELEGRTAALEDNQFSTTTKLFGQAIFGVQGRSENEFDFFLDRFEDDSTNVNVIDNVQLSLFTQFSPRSLLLTGLQAGEGSGTGVFLENYVGLGYEGDNNNDFELSDLNYRQLFGNNFALIVGPVGVNPVNVFRGVNRVESAGAGPLSRFAQRNPIISIGGNGGGVGFDWQLGTRFSLQGVYSANRTNDSINGGLFGGDEGTTTAGAQLVISPTNTIDISLQYINSYSPSGQLGTGVGDDILAIQIPNANGFLRAPMLTNAFGATLEWRLTPGFTVGGWGGYTTSDFTGGDGTVETFNWMAFLNFPDLLGEGNLAGIYVGQPPKITSSDISDDNGGRNIPSFVNRGDFTFSEGGQPDTATHVEGFFRFQVTDNISITPGVIVIFNPNHNDNNDTITIGAIRTTFNF</sequence>
<feature type="chain" id="PRO_5038173461" evidence="2">
    <location>
        <begin position="33"/>
        <end position="711"/>
    </location>
</feature>